<protein>
    <recommendedName>
        <fullName evidence="2">FAM21/CAPZIP domain-containing protein</fullName>
    </recommendedName>
</protein>
<evidence type="ECO:0000259" key="2">
    <source>
        <dbReference type="Pfam" id="PF15255"/>
    </source>
</evidence>
<feature type="compositionally biased region" description="Basic residues" evidence="1">
    <location>
        <begin position="78"/>
        <end position="89"/>
    </location>
</feature>
<evidence type="ECO:0000313" key="3">
    <source>
        <dbReference type="EMBL" id="CEK75455.1"/>
    </source>
</evidence>
<dbReference type="Pfam" id="PF15255">
    <property type="entry name" value="CAP-ZIP_m"/>
    <property type="match status" value="1"/>
</dbReference>
<feature type="compositionally biased region" description="Basic and acidic residues" evidence="1">
    <location>
        <begin position="402"/>
        <end position="418"/>
    </location>
</feature>
<dbReference type="EMBL" id="HACG01028590">
    <property type="protein sequence ID" value="CEK75455.1"/>
    <property type="molecule type" value="Transcribed_RNA"/>
</dbReference>
<organism evidence="3">
    <name type="scientific">Arion vulgaris</name>
    <dbReference type="NCBI Taxonomy" id="1028688"/>
    <lineage>
        <taxon>Eukaryota</taxon>
        <taxon>Metazoa</taxon>
        <taxon>Spiralia</taxon>
        <taxon>Lophotrochozoa</taxon>
        <taxon>Mollusca</taxon>
        <taxon>Gastropoda</taxon>
        <taxon>Heterobranchia</taxon>
        <taxon>Euthyneura</taxon>
        <taxon>Panpulmonata</taxon>
        <taxon>Eupulmonata</taxon>
        <taxon>Stylommatophora</taxon>
        <taxon>Helicina</taxon>
        <taxon>Arionoidea</taxon>
        <taxon>Arionidae</taxon>
        <taxon>Arion</taxon>
    </lineage>
</organism>
<feature type="compositionally biased region" description="Basic and acidic residues" evidence="1">
    <location>
        <begin position="170"/>
        <end position="188"/>
    </location>
</feature>
<feature type="compositionally biased region" description="Basic and acidic residues" evidence="1">
    <location>
        <begin position="133"/>
        <end position="148"/>
    </location>
</feature>
<dbReference type="InterPro" id="IPR029341">
    <property type="entry name" value="FAM21/CAPZIP"/>
</dbReference>
<feature type="region of interest" description="Disordered" evidence="1">
    <location>
        <begin position="485"/>
        <end position="510"/>
    </location>
</feature>
<feature type="compositionally biased region" description="Low complexity" evidence="1">
    <location>
        <begin position="210"/>
        <end position="229"/>
    </location>
</feature>
<feature type="domain" description="FAM21/CAPZIP" evidence="2">
    <location>
        <begin position="45"/>
        <end position="112"/>
    </location>
</feature>
<feature type="compositionally biased region" description="Low complexity" evidence="1">
    <location>
        <begin position="321"/>
        <end position="333"/>
    </location>
</feature>
<feature type="region of interest" description="Disordered" evidence="1">
    <location>
        <begin position="1"/>
        <end position="229"/>
    </location>
</feature>
<dbReference type="AlphaFoldDB" id="A0A0B7A661"/>
<name>A0A0B7A661_9EUPU</name>
<gene>
    <name evidence="3" type="primary">ORF95628</name>
</gene>
<feature type="region of interest" description="Disordered" evidence="1">
    <location>
        <begin position="321"/>
        <end position="363"/>
    </location>
</feature>
<evidence type="ECO:0000256" key="1">
    <source>
        <dbReference type="SAM" id="MobiDB-lite"/>
    </source>
</evidence>
<accession>A0A0B7A661</accession>
<reference evidence="3" key="1">
    <citation type="submission" date="2014-12" db="EMBL/GenBank/DDBJ databases">
        <title>Insight into the proteome of Arion vulgaris.</title>
        <authorList>
            <person name="Aradska J."/>
            <person name="Bulat T."/>
            <person name="Smidak R."/>
            <person name="Sarate P."/>
            <person name="Gangsoo J."/>
            <person name="Sialana F."/>
            <person name="Bilban M."/>
            <person name="Lubec G."/>
        </authorList>
    </citation>
    <scope>NUCLEOTIDE SEQUENCE</scope>
    <source>
        <tissue evidence="3">Skin</tissue>
    </source>
</reference>
<feature type="compositionally biased region" description="Polar residues" evidence="1">
    <location>
        <begin position="385"/>
        <end position="399"/>
    </location>
</feature>
<feature type="region of interest" description="Disordered" evidence="1">
    <location>
        <begin position="243"/>
        <end position="270"/>
    </location>
</feature>
<proteinExistence type="predicted"/>
<feature type="compositionally biased region" description="Low complexity" evidence="1">
    <location>
        <begin position="104"/>
        <end position="117"/>
    </location>
</feature>
<feature type="compositionally biased region" description="Basic and acidic residues" evidence="1">
    <location>
        <begin position="250"/>
        <end position="269"/>
    </location>
</feature>
<sequence length="510" mass="54814">MFGGIDMFAGMKKKSVSVEEEEKDSSPAREEQLNSPTLNSEVVHPNMSKSMERSDSVDFDQPPEAETLTSASKDRPKLNRRRPQSRKARMLSATNTGISFEDVTPTTPTTPTIPEIPTNEDLPSLDSMTSSKDATDEPSVKNPVRDNSRSLFQNDDLLEDTSPSFGKPLTSEDKKPHESGDGVGKDLFSDSSSSKIQVSTVKSKTSDSYNSISRTTTIKSKTSDSSNDVAYSSVVKSKILVSSRVTASDVKSKTSDSKLTKSKTNKKDEVEEDIFSVPAEKSKLNNVATVLDNDDIDSPLSVTTGQKAKGAAALDEDDLFASSSVKTSASSASRRQKYTSGSHKKEEVNFATKSSTAVEADAQTKSKVVAASLTNDDIFDGAVLDNQTDTSQKSGQHTSAAAKKDDQVGKISSDDSKTAVRSKKVVTKEASLLMDTTDIFNDIPAPTIREPKKKVVKKVSEKKIVLKADVDDIFAETSAAAIKSKKVTTKKAGTKSADVDSDNIFDAPLG</sequence>
<feature type="compositionally biased region" description="Polar residues" evidence="1">
    <location>
        <begin position="189"/>
        <end position="209"/>
    </location>
</feature>
<feature type="region of interest" description="Disordered" evidence="1">
    <location>
        <begin position="385"/>
        <end position="420"/>
    </location>
</feature>